<dbReference type="PROSITE" id="PS50056">
    <property type="entry name" value="TYR_PHOSPHATASE_2"/>
    <property type="match status" value="1"/>
</dbReference>
<sequence>MADRPKMASLAALASTGASSSNSALVEWARTQWRKGRGLMQVAPGIYLSNKQAAADAELLARNGITAVCAIGARPHGHPGLVYHHVRVEDDGDSSMLPFLEASCDFIHTQASRGAVLVHCKGGINRSASLLVAYLMKYESLTPAEAFEVCSLAQPAARCPENFQRDLKAWAQLAKQQEAVVEDNDAEGGGGSDSEQMQSLGSQDLRV</sequence>
<feature type="domain" description="Tyrosine-protein phosphatase" evidence="5">
    <location>
        <begin position="38"/>
        <end position="176"/>
    </location>
</feature>
<dbReference type="InterPro" id="IPR029021">
    <property type="entry name" value="Prot-tyrosine_phosphatase-like"/>
</dbReference>
<dbReference type="InterPro" id="IPR000387">
    <property type="entry name" value="Tyr_Pase_dom"/>
</dbReference>
<dbReference type="Gene3D" id="3.90.190.10">
    <property type="entry name" value="Protein tyrosine phosphatase superfamily"/>
    <property type="match status" value="1"/>
</dbReference>
<accession>A0A812K9P1</accession>
<feature type="domain" description="Tyrosine specific protein phosphatases" evidence="6">
    <location>
        <begin position="97"/>
        <end position="148"/>
    </location>
</feature>
<dbReference type="AlphaFoldDB" id="A0A812K9P1"/>
<evidence type="ECO:0000256" key="2">
    <source>
        <dbReference type="ARBA" id="ARBA00022801"/>
    </source>
</evidence>
<feature type="compositionally biased region" description="Polar residues" evidence="4">
    <location>
        <begin position="193"/>
        <end position="207"/>
    </location>
</feature>
<keyword evidence="8" id="KW-1185">Reference proteome</keyword>
<keyword evidence="2" id="KW-0378">Hydrolase</keyword>
<dbReference type="InterPro" id="IPR052103">
    <property type="entry name" value="Dual_spec_Phospatases"/>
</dbReference>
<feature type="region of interest" description="Disordered" evidence="4">
    <location>
        <begin position="179"/>
        <end position="207"/>
    </location>
</feature>
<dbReference type="PROSITE" id="PS00383">
    <property type="entry name" value="TYR_PHOSPHATASE_1"/>
    <property type="match status" value="1"/>
</dbReference>
<evidence type="ECO:0000256" key="4">
    <source>
        <dbReference type="SAM" id="MobiDB-lite"/>
    </source>
</evidence>
<dbReference type="InterPro" id="IPR000340">
    <property type="entry name" value="Dual-sp_phosphatase_cat-dom"/>
</dbReference>
<dbReference type="PANTHER" id="PTHR45961:SF6">
    <property type="entry name" value="IP21249P"/>
    <property type="match status" value="1"/>
</dbReference>
<evidence type="ECO:0000256" key="1">
    <source>
        <dbReference type="ARBA" id="ARBA00008601"/>
    </source>
</evidence>
<dbReference type="SUPFAM" id="SSF52799">
    <property type="entry name" value="(Phosphotyrosine protein) phosphatases II"/>
    <property type="match status" value="1"/>
</dbReference>
<dbReference type="GO" id="GO:0005737">
    <property type="term" value="C:cytoplasm"/>
    <property type="evidence" value="ECO:0007669"/>
    <property type="project" value="TreeGrafter"/>
</dbReference>
<evidence type="ECO:0000259" key="6">
    <source>
        <dbReference type="PROSITE" id="PS50056"/>
    </source>
</evidence>
<dbReference type="PROSITE" id="PS50054">
    <property type="entry name" value="TYR_PHOSPHATASE_DUAL"/>
    <property type="match status" value="1"/>
</dbReference>
<dbReference type="PANTHER" id="PTHR45961">
    <property type="entry name" value="IP21249P"/>
    <property type="match status" value="1"/>
</dbReference>
<dbReference type="InterPro" id="IPR020422">
    <property type="entry name" value="TYR_PHOSPHATASE_DUAL_dom"/>
</dbReference>
<dbReference type="GO" id="GO:0004721">
    <property type="term" value="F:phosphoprotein phosphatase activity"/>
    <property type="evidence" value="ECO:0007669"/>
    <property type="project" value="UniProtKB-KW"/>
</dbReference>
<name>A0A812K9P1_9DINO</name>
<organism evidence="7 8">
    <name type="scientific">Symbiodinium natans</name>
    <dbReference type="NCBI Taxonomy" id="878477"/>
    <lineage>
        <taxon>Eukaryota</taxon>
        <taxon>Sar</taxon>
        <taxon>Alveolata</taxon>
        <taxon>Dinophyceae</taxon>
        <taxon>Suessiales</taxon>
        <taxon>Symbiodiniaceae</taxon>
        <taxon>Symbiodinium</taxon>
    </lineage>
</organism>
<proteinExistence type="inferred from homology"/>
<dbReference type="EMBL" id="CAJNDS010000624">
    <property type="protein sequence ID" value="CAE7223578.1"/>
    <property type="molecule type" value="Genomic_DNA"/>
</dbReference>
<evidence type="ECO:0000256" key="3">
    <source>
        <dbReference type="ARBA" id="ARBA00022912"/>
    </source>
</evidence>
<keyword evidence="3" id="KW-0904">Protein phosphatase</keyword>
<dbReference type="InterPro" id="IPR016130">
    <property type="entry name" value="Tyr_Pase_AS"/>
</dbReference>
<dbReference type="SMART" id="SM00195">
    <property type="entry name" value="DSPc"/>
    <property type="match status" value="1"/>
</dbReference>
<protein>
    <submittedName>
        <fullName evidence="7">DUSP21 protein</fullName>
    </submittedName>
</protein>
<dbReference type="Pfam" id="PF00782">
    <property type="entry name" value="DSPc"/>
    <property type="match status" value="1"/>
</dbReference>
<evidence type="ECO:0000313" key="7">
    <source>
        <dbReference type="EMBL" id="CAE7223578.1"/>
    </source>
</evidence>
<reference evidence="7" key="1">
    <citation type="submission" date="2021-02" db="EMBL/GenBank/DDBJ databases">
        <authorList>
            <person name="Dougan E. K."/>
            <person name="Rhodes N."/>
            <person name="Thang M."/>
            <person name="Chan C."/>
        </authorList>
    </citation>
    <scope>NUCLEOTIDE SEQUENCE</scope>
</reference>
<dbReference type="Proteomes" id="UP000604046">
    <property type="component" value="Unassembled WGS sequence"/>
</dbReference>
<comment type="similarity">
    <text evidence="1">Belongs to the protein-tyrosine phosphatase family. Non-receptor class dual specificity subfamily.</text>
</comment>
<dbReference type="OrthoDB" id="10252009at2759"/>
<dbReference type="CDD" id="cd14498">
    <property type="entry name" value="DSP"/>
    <property type="match status" value="1"/>
</dbReference>
<comment type="caution">
    <text evidence="7">The sequence shown here is derived from an EMBL/GenBank/DDBJ whole genome shotgun (WGS) entry which is preliminary data.</text>
</comment>
<gene>
    <name evidence="7" type="primary">DUSP21</name>
    <name evidence="7" type="ORF">SNAT2548_LOCUS8454</name>
</gene>
<evidence type="ECO:0000313" key="8">
    <source>
        <dbReference type="Proteomes" id="UP000604046"/>
    </source>
</evidence>
<evidence type="ECO:0000259" key="5">
    <source>
        <dbReference type="PROSITE" id="PS50054"/>
    </source>
</evidence>